<dbReference type="Proteomes" id="UP000199054">
    <property type="component" value="Unassembled WGS sequence"/>
</dbReference>
<reference evidence="1 2" key="1">
    <citation type="submission" date="2016-10" db="EMBL/GenBank/DDBJ databases">
        <authorList>
            <person name="de Groot N.N."/>
        </authorList>
    </citation>
    <scope>NUCLEOTIDE SEQUENCE [LARGE SCALE GENOMIC DNA]</scope>
    <source>
        <strain evidence="1 2">DSM 8512</strain>
    </source>
</reference>
<evidence type="ECO:0000313" key="2">
    <source>
        <dbReference type="Proteomes" id="UP000199054"/>
    </source>
</evidence>
<dbReference type="RefSeq" id="WP_090610322.1">
    <property type="nucleotide sequence ID" value="NZ_CP067127.1"/>
</dbReference>
<proteinExistence type="predicted"/>
<protein>
    <recommendedName>
        <fullName evidence="3">DUF4440 domain-containing protein</fullName>
    </recommendedName>
</protein>
<name>A0A1H8EJA2_9RHOB</name>
<sequence>MEHEVQNLFERYARFFGQSLAGEMDMDEAAALYASDFIAASPAGVTSGKNDHRFRQAMEQGYAHYRAIGTKEMRIRHVRLSPIDDCHCVAHVAWTAIYARKDQDAARIDFDVHYLVQVLDGEAKVFGWVSGDEQALLKQHGIG</sequence>
<dbReference type="AlphaFoldDB" id="A0A1H8EJA2"/>
<dbReference type="OrthoDB" id="667202at2"/>
<dbReference type="InterPro" id="IPR032710">
    <property type="entry name" value="NTF2-like_dom_sf"/>
</dbReference>
<accession>A0A1H8EJA2</accession>
<evidence type="ECO:0008006" key="3">
    <source>
        <dbReference type="Google" id="ProtNLM"/>
    </source>
</evidence>
<evidence type="ECO:0000313" key="1">
    <source>
        <dbReference type="EMBL" id="SEN19214.1"/>
    </source>
</evidence>
<dbReference type="EMBL" id="FODE01000002">
    <property type="protein sequence ID" value="SEN19214.1"/>
    <property type="molecule type" value="Genomic_DNA"/>
</dbReference>
<keyword evidence="2" id="KW-1185">Reference proteome</keyword>
<dbReference type="SUPFAM" id="SSF54427">
    <property type="entry name" value="NTF2-like"/>
    <property type="match status" value="1"/>
</dbReference>
<dbReference type="Gene3D" id="3.10.450.50">
    <property type="match status" value="1"/>
</dbReference>
<organism evidence="1 2">
    <name type="scientific">Paracoccus alcaliphilus</name>
    <dbReference type="NCBI Taxonomy" id="34002"/>
    <lineage>
        <taxon>Bacteria</taxon>
        <taxon>Pseudomonadati</taxon>
        <taxon>Pseudomonadota</taxon>
        <taxon>Alphaproteobacteria</taxon>
        <taxon>Rhodobacterales</taxon>
        <taxon>Paracoccaceae</taxon>
        <taxon>Paracoccus</taxon>
    </lineage>
</organism>
<gene>
    <name evidence="1" type="ORF">SAMN04489859_100297</name>
</gene>